<sequence length="109" mass="12205">MARLVGEAASVKFICAAPFGHVVVVLRTRPEDVGENHIDFAESAFFVCSAQQLDAGVEAVLFDDHVFDFRFVRSFYRLVASLERTALRLFGEDVFAGFRRLYCLVGVEP</sequence>
<dbReference type="AlphaFoldDB" id="A0A645I4I4"/>
<evidence type="ECO:0000313" key="1">
    <source>
        <dbReference type="EMBL" id="MPN46168.1"/>
    </source>
</evidence>
<accession>A0A645I4I4</accession>
<name>A0A645I4I4_9ZZZZ</name>
<gene>
    <name evidence="1" type="ORF">SDC9_193751</name>
</gene>
<reference evidence="1" key="1">
    <citation type="submission" date="2019-08" db="EMBL/GenBank/DDBJ databases">
        <authorList>
            <person name="Kucharzyk K."/>
            <person name="Murdoch R.W."/>
            <person name="Higgins S."/>
            <person name="Loffler F."/>
        </authorList>
    </citation>
    <scope>NUCLEOTIDE SEQUENCE</scope>
</reference>
<organism evidence="1">
    <name type="scientific">bioreactor metagenome</name>
    <dbReference type="NCBI Taxonomy" id="1076179"/>
    <lineage>
        <taxon>unclassified sequences</taxon>
        <taxon>metagenomes</taxon>
        <taxon>ecological metagenomes</taxon>
    </lineage>
</organism>
<protein>
    <submittedName>
        <fullName evidence="1">Uncharacterized protein</fullName>
    </submittedName>
</protein>
<dbReference type="EMBL" id="VSSQ01106624">
    <property type="protein sequence ID" value="MPN46168.1"/>
    <property type="molecule type" value="Genomic_DNA"/>
</dbReference>
<comment type="caution">
    <text evidence="1">The sequence shown here is derived from an EMBL/GenBank/DDBJ whole genome shotgun (WGS) entry which is preliminary data.</text>
</comment>
<proteinExistence type="predicted"/>